<evidence type="ECO:0000313" key="5">
    <source>
        <dbReference type="Proteomes" id="UP000005777"/>
    </source>
</evidence>
<comment type="caution">
    <text evidence="4">The sequence shown here is derived from an EMBL/GenBank/DDBJ whole genome shotgun (WGS) entry which is preliminary data.</text>
</comment>
<dbReference type="InterPro" id="IPR011344">
    <property type="entry name" value="ssDNA-bd"/>
</dbReference>
<evidence type="ECO:0000256" key="2">
    <source>
        <dbReference type="PROSITE-ProRule" id="PRU00252"/>
    </source>
</evidence>
<dbReference type="GO" id="GO:0006260">
    <property type="term" value="P:DNA replication"/>
    <property type="evidence" value="ECO:0007669"/>
    <property type="project" value="InterPro"/>
</dbReference>
<dbReference type="Gene3D" id="2.40.50.140">
    <property type="entry name" value="Nucleic acid-binding proteins"/>
    <property type="match status" value="1"/>
</dbReference>
<proteinExistence type="predicted"/>
<dbReference type="RefSeq" id="WP_048349255.1">
    <property type="nucleotide sequence ID" value="NZ_GG770225.1"/>
</dbReference>
<organism evidence="4 5">
    <name type="scientific">Scardovia inopinata F0304</name>
    <dbReference type="NCBI Taxonomy" id="641146"/>
    <lineage>
        <taxon>Bacteria</taxon>
        <taxon>Bacillati</taxon>
        <taxon>Actinomycetota</taxon>
        <taxon>Actinomycetes</taxon>
        <taxon>Bifidobacteriales</taxon>
        <taxon>Bifidobacteriaceae</taxon>
        <taxon>Scardovia</taxon>
    </lineage>
</organism>
<evidence type="ECO:0000313" key="4">
    <source>
        <dbReference type="EMBL" id="EFG26923.2"/>
    </source>
</evidence>
<name>W5IIR2_SCAIO</name>
<feature type="compositionally biased region" description="Acidic residues" evidence="3">
    <location>
        <begin position="161"/>
        <end position="178"/>
    </location>
</feature>
<dbReference type="SUPFAM" id="SSF50249">
    <property type="entry name" value="Nucleic acid-binding proteins"/>
    <property type="match status" value="1"/>
</dbReference>
<dbReference type="EMBL" id="ADCX01000003">
    <property type="protein sequence ID" value="EFG26923.2"/>
    <property type="molecule type" value="Genomic_DNA"/>
</dbReference>
<evidence type="ECO:0000256" key="1">
    <source>
        <dbReference type="ARBA" id="ARBA00023125"/>
    </source>
</evidence>
<dbReference type="eggNOG" id="COG0629">
    <property type="taxonomic scope" value="Bacteria"/>
</dbReference>
<accession>W5IIR2</accession>
<keyword evidence="1 2" id="KW-0238">DNA-binding</keyword>
<dbReference type="CDD" id="cd04496">
    <property type="entry name" value="SSB_OBF"/>
    <property type="match status" value="1"/>
</dbReference>
<reference evidence="4 5" key="1">
    <citation type="submission" date="2012-01" db="EMBL/GenBank/DDBJ databases">
        <title>The Genome Sequence of Scardovia inopinata F0304.</title>
        <authorList>
            <consortium name="The Broad Institute Genome Sequencing Platform"/>
            <person name="Ward D."/>
            <person name="Earl A."/>
            <person name="Feldgarden M."/>
            <person name="Gevers D."/>
            <person name="Young S."/>
            <person name="Zeng Q."/>
            <person name="Koehrsen M."/>
            <person name="Alvarado L."/>
            <person name="Berlin A.M."/>
            <person name="Borenstein D."/>
            <person name="Chapman S.B."/>
            <person name="Chen Z."/>
            <person name="Engels R."/>
            <person name="Freedman E."/>
            <person name="Gellesch M."/>
            <person name="Goldberg J."/>
            <person name="Griggs A."/>
            <person name="Gujja S."/>
            <person name="Heilman E.R."/>
            <person name="Heiman D.I."/>
            <person name="Hepburn T.A."/>
            <person name="Howarth C."/>
            <person name="Jen D."/>
            <person name="Larson L."/>
            <person name="Mehta T."/>
            <person name="Park D."/>
            <person name="Pearson M."/>
            <person name="Richards J."/>
            <person name="Roberts A."/>
            <person name="Saif S."/>
            <person name="Shea T.D."/>
            <person name="Shenoy N."/>
            <person name="Sisk P."/>
            <person name="Stolte C."/>
            <person name="Sykes S.N."/>
            <person name="Walk T."/>
            <person name="White J."/>
            <person name="Yandava C."/>
            <person name="Izard J."/>
            <person name="Baranova O.V."/>
            <person name="Blanton J.M."/>
            <person name="Tanner A.C."/>
            <person name="Dewhirst F."/>
            <person name="Haas B."/>
            <person name="Nusbaum C."/>
            <person name="Birren B."/>
        </authorList>
    </citation>
    <scope>NUCLEOTIDE SEQUENCE [LARGE SCALE GENOMIC DNA]</scope>
    <source>
        <strain evidence="4 5">F0304</strain>
    </source>
</reference>
<dbReference type="PROSITE" id="PS50935">
    <property type="entry name" value="SSB"/>
    <property type="match status" value="1"/>
</dbReference>
<dbReference type="PANTHER" id="PTHR10302">
    <property type="entry name" value="SINGLE-STRANDED DNA-BINDING PROTEIN"/>
    <property type="match status" value="1"/>
</dbReference>
<dbReference type="HOGENOM" id="CLU_078758_1_3_11"/>
<evidence type="ECO:0000256" key="3">
    <source>
        <dbReference type="SAM" id="MobiDB-lite"/>
    </source>
</evidence>
<dbReference type="AlphaFoldDB" id="W5IIR2"/>
<gene>
    <name evidence="4" type="ORF">HMPREF9020_00552</name>
</gene>
<dbReference type="InterPro" id="IPR000424">
    <property type="entry name" value="Primosome_PriB/ssb"/>
</dbReference>
<dbReference type="Proteomes" id="UP000005777">
    <property type="component" value="Unassembled WGS sequence"/>
</dbReference>
<dbReference type="InterPro" id="IPR012340">
    <property type="entry name" value="NA-bd_OB-fold"/>
</dbReference>
<dbReference type="GO" id="GO:0003697">
    <property type="term" value="F:single-stranded DNA binding"/>
    <property type="evidence" value="ECO:0007669"/>
    <property type="project" value="InterPro"/>
</dbReference>
<dbReference type="Pfam" id="PF00436">
    <property type="entry name" value="SSB"/>
    <property type="match status" value="1"/>
</dbReference>
<sequence>MVQQALTTVVGFVGQEPKRVSADNTIPICRFRVAATRNYWNRRENRWQETSTTWMDVRCYRNLALNVMASLHVGDPVIVLGNLTTDRWEKDGAKRSITVIDASSIGHDLSQGKAAFIRIRHTDDDSAHEQAPSHTDDPILGAEADPRDLSSGPIPGVSAGQEEEFQVGEELEDDMVPN</sequence>
<keyword evidence="5" id="KW-1185">Reference proteome</keyword>
<feature type="region of interest" description="Disordered" evidence="3">
    <location>
        <begin position="123"/>
        <end position="178"/>
    </location>
</feature>
<dbReference type="GO" id="GO:0009295">
    <property type="term" value="C:nucleoid"/>
    <property type="evidence" value="ECO:0007669"/>
    <property type="project" value="TreeGrafter"/>
</dbReference>
<protein>
    <submittedName>
        <fullName evidence="4">Single-strand binding protein</fullName>
    </submittedName>
</protein>
<dbReference type="PANTHER" id="PTHR10302:SF0">
    <property type="entry name" value="SINGLE-STRANDED DNA-BINDING PROTEIN, MITOCHONDRIAL"/>
    <property type="match status" value="1"/>
</dbReference>